<gene>
    <name evidence="2" type="ORF">Air01nite_73710</name>
</gene>
<accession>A0ABQ4CES8</accession>
<comment type="caution">
    <text evidence="2">The sequence shown here is derived from an EMBL/GenBank/DDBJ whole genome shotgun (WGS) entry which is preliminary data.</text>
</comment>
<feature type="region of interest" description="Disordered" evidence="1">
    <location>
        <begin position="77"/>
        <end position="123"/>
    </location>
</feature>
<sequence>MSGPALVFIPARAEGPEFLRWLALCLAAIEAAGVELLAVVRRWPDVDRMLETGEADQVIVARLDHVPDRRIVVAGELTAGDRADGPRQGRPRPVSEVRRLPDRMAPTTDRGLAGRDRRPRIAG</sequence>
<proteinExistence type="predicted"/>
<evidence type="ECO:0000313" key="2">
    <source>
        <dbReference type="EMBL" id="GIF61276.1"/>
    </source>
</evidence>
<dbReference type="RefSeq" id="WP_203708094.1">
    <property type="nucleotide sequence ID" value="NZ_BAAALU010000001.1"/>
</dbReference>
<evidence type="ECO:0000256" key="1">
    <source>
        <dbReference type="SAM" id="MobiDB-lite"/>
    </source>
</evidence>
<dbReference type="EMBL" id="BONC01000097">
    <property type="protein sequence ID" value="GIF61276.1"/>
    <property type="molecule type" value="Genomic_DNA"/>
</dbReference>
<evidence type="ECO:0000313" key="3">
    <source>
        <dbReference type="Proteomes" id="UP000624325"/>
    </source>
</evidence>
<organism evidence="2 3">
    <name type="scientific">Asanoa iriomotensis</name>
    <dbReference type="NCBI Taxonomy" id="234613"/>
    <lineage>
        <taxon>Bacteria</taxon>
        <taxon>Bacillati</taxon>
        <taxon>Actinomycetota</taxon>
        <taxon>Actinomycetes</taxon>
        <taxon>Micromonosporales</taxon>
        <taxon>Micromonosporaceae</taxon>
        <taxon>Asanoa</taxon>
    </lineage>
</organism>
<feature type="compositionally biased region" description="Basic and acidic residues" evidence="1">
    <location>
        <begin position="79"/>
        <end position="102"/>
    </location>
</feature>
<keyword evidence="3" id="KW-1185">Reference proteome</keyword>
<protein>
    <submittedName>
        <fullName evidence="2">Uncharacterized protein</fullName>
    </submittedName>
</protein>
<name>A0ABQ4CES8_9ACTN</name>
<dbReference type="Proteomes" id="UP000624325">
    <property type="component" value="Unassembled WGS sequence"/>
</dbReference>
<reference evidence="2 3" key="1">
    <citation type="submission" date="2021-01" db="EMBL/GenBank/DDBJ databases">
        <title>Whole genome shotgun sequence of Asanoa iriomotensis NBRC 100142.</title>
        <authorList>
            <person name="Komaki H."/>
            <person name="Tamura T."/>
        </authorList>
    </citation>
    <scope>NUCLEOTIDE SEQUENCE [LARGE SCALE GENOMIC DNA]</scope>
    <source>
        <strain evidence="2 3">NBRC 100142</strain>
    </source>
</reference>